<keyword evidence="3" id="KW-1185">Reference proteome</keyword>
<reference evidence="3" key="1">
    <citation type="journal article" date="2019" name="Int. J. Syst. Evol. Microbiol.">
        <title>The Global Catalogue of Microorganisms (GCM) 10K type strain sequencing project: providing services to taxonomists for standard genome sequencing and annotation.</title>
        <authorList>
            <consortium name="The Broad Institute Genomics Platform"/>
            <consortium name="The Broad Institute Genome Sequencing Center for Infectious Disease"/>
            <person name="Wu L."/>
            <person name="Ma J."/>
        </authorList>
    </citation>
    <scope>NUCLEOTIDE SEQUENCE [LARGE SCALE GENOMIC DNA]</scope>
    <source>
        <strain evidence="3">CECT 7226</strain>
    </source>
</reference>
<dbReference type="SUPFAM" id="SSF53756">
    <property type="entry name" value="UDP-Glycosyltransferase/glycogen phosphorylase"/>
    <property type="match status" value="1"/>
</dbReference>
<dbReference type="EMBL" id="JAUFQY010000001">
    <property type="protein sequence ID" value="MDN3700437.1"/>
    <property type="molecule type" value="Genomic_DNA"/>
</dbReference>
<feature type="domain" description="Glycosyl transferase family 1" evidence="1">
    <location>
        <begin position="50"/>
        <end position="197"/>
    </location>
</feature>
<dbReference type="GO" id="GO:0016757">
    <property type="term" value="F:glycosyltransferase activity"/>
    <property type="evidence" value="ECO:0007669"/>
    <property type="project" value="UniProtKB-KW"/>
</dbReference>
<comment type="caution">
    <text evidence="2">The sequence shown here is derived from an EMBL/GenBank/DDBJ whole genome shotgun (WGS) entry which is preliminary data.</text>
</comment>
<dbReference type="RefSeq" id="WP_290334721.1">
    <property type="nucleotide sequence ID" value="NZ_JAUFQY010000001.1"/>
</dbReference>
<dbReference type="Proteomes" id="UP001223712">
    <property type="component" value="Unassembled WGS sequence"/>
</dbReference>
<evidence type="ECO:0000259" key="1">
    <source>
        <dbReference type="Pfam" id="PF00534"/>
    </source>
</evidence>
<gene>
    <name evidence="2" type="ORF">QWY96_05255</name>
</gene>
<dbReference type="PANTHER" id="PTHR12526">
    <property type="entry name" value="GLYCOSYLTRANSFERASE"/>
    <property type="match status" value="1"/>
</dbReference>
<protein>
    <submittedName>
        <fullName evidence="2">Glycosyltransferase</fullName>
        <ecNumber evidence="2">2.4.-.-</ecNumber>
    </submittedName>
</protein>
<keyword evidence="2" id="KW-0808">Transferase</keyword>
<name>A0ABT8CHR5_9VIBR</name>
<sequence>MVVATSQKYLDSSLDLKGFYSKCGVIPIGVKRLPPLPKDVIHKYRLENDFDGKKIIFSLGRLTYYKGFDFLIEAARYLPDDYLILIGGEGELKQSLIDKIESVGVSNRVKLLGRLTDEELNVYFNISDVFCLPSVHRSEAFGLVQAEAMSLGKPVVSTDIVGSGVSWVNKHGYSGIVVPPQNSQLLAKGFLDIFDNYNMFSFEAKKRYENHFTVDKMLSSFEALYFELKNNE</sequence>
<dbReference type="PANTHER" id="PTHR12526:SF627">
    <property type="entry name" value="D-RHAMNOSYLTRANSFERASE WBPZ"/>
    <property type="match status" value="1"/>
</dbReference>
<accession>A0ABT8CHR5</accession>
<evidence type="ECO:0000313" key="2">
    <source>
        <dbReference type="EMBL" id="MDN3700437.1"/>
    </source>
</evidence>
<proteinExistence type="predicted"/>
<dbReference type="EC" id="2.4.-.-" evidence="2"/>
<dbReference type="InterPro" id="IPR001296">
    <property type="entry name" value="Glyco_trans_1"/>
</dbReference>
<evidence type="ECO:0000313" key="3">
    <source>
        <dbReference type="Proteomes" id="UP001223712"/>
    </source>
</evidence>
<dbReference type="Pfam" id="PF00534">
    <property type="entry name" value="Glycos_transf_1"/>
    <property type="match status" value="1"/>
</dbReference>
<keyword evidence="2" id="KW-0328">Glycosyltransferase</keyword>
<dbReference type="Gene3D" id="3.40.50.2000">
    <property type="entry name" value="Glycogen Phosphorylase B"/>
    <property type="match status" value="2"/>
</dbReference>
<organism evidence="2 3">
    <name type="scientific">Vibrio artabrorum</name>
    <dbReference type="NCBI Taxonomy" id="446374"/>
    <lineage>
        <taxon>Bacteria</taxon>
        <taxon>Pseudomonadati</taxon>
        <taxon>Pseudomonadota</taxon>
        <taxon>Gammaproteobacteria</taxon>
        <taxon>Vibrionales</taxon>
        <taxon>Vibrionaceae</taxon>
        <taxon>Vibrio</taxon>
    </lineage>
</organism>